<dbReference type="STRING" id="47428.A0A284QSV0"/>
<dbReference type="AlphaFoldDB" id="A0A284QSV0"/>
<evidence type="ECO:0000313" key="4">
    <source>
        <dbReference type="Proteomes" id="UP000219338"/>
    </source>
</evidence>
<dbReference type="EMBL" id="FUEG01000002">
    <property type="protein sequence ID" value="SJK99471.1"/>
    <property type="molecule type" value="Genomic_DNA"/>
</dbReference>
<keyword evidence="1" id="KW-0802">TPR repeat</keyword>
<gene>
    <name evidence="3" type="ORF">ARMOST_02773</name>
</gene>
<dbReference type="InterPro" id="IPR011990">
    <property type="entry name" value="TPR-like_helical_dom_sf"/>
</dbReference>
<dbReference type="InterPro" id="IPR051966">
    <property type="entry name" value="RPAP3"/>
</dbReference>
<dbReference type="SUPFAM" id="SSF48452">
    <property type="entry name" value="TPR-like"/>
    <property type="match status" value="1"/>
</dbReference>
<sequence length="1035" mass="117085">MPIHSISREIVDTILSGLDSNIDRESIRALSRVSRSFRPHCLRILFSLLSFHPPSSPHVPTTCRAFYNLVRSTPHIPPLVQTLNIREGARDHLWIPTEPTFSDVMRALVNVTSISMVFVIFSSLPVASRSAITNHRFTRIHLDSVHFRSDDEFRALLRYSSDSLEILDLGNITFEFGTQSHNGSMGGQPAEECRLTMLMLDVQSEGDAAVLNILFGPRPPIRMNMVERLWLTEVCISSDVVVEGLDKLWGSLVVSDGGMLGAISVGDCHGLEESLRAVPLNGVSEISFLVTTSGSGGFSSSLQWWSNNFKRAAVAAEGWEPDEIFITLRLETGSSVPLVSLFDSESIDAWARIDTSLCGIGLIATPAVEVRIILDADHDSMSDFLFMQSWIFATVTYGDIGYISLARCHLSPCPPIPDTVELILHFRLARWNLAPILDLEQYCRTSFHPRISTFLLSNMPAKYSHIKKRTPNPKKNGKGSGNGSKQVLKHRHPHHPNPHADRSVTQAMSAVTQLERAISRILLLRYEQDIARLFSTRLHDIALVHLPTFVMRCVTLGGPSWAAHNADCEEIKDFFRAAISMDMRQAGERVATKSVLWSYTALRHFAMSNNVTICQKRGLHSMRLLPHYMSLKGHLDVLEALPPPVMSKPPHLGSLKEGIQALEEACEHKYARWSQIPPEWQHDWRPKVRLGYEKVTQTLWRVAREFDVRGYGQVLREKLSTKWCDCGCSTDHLGEVCEKTVREDEEESGVRSGKQREWDGRGSGIFGWETEEEEDIWELELDFSGMDPEDLDEGIDPSMTIGEIMEWRFLKAEREKEQGNTAFRRGLFDIAITHYQAAHKIEPELPHYQLNLAAAYLKLNNWIEAEKACTKALSQHRSGKGYFRRARARRMLGKTDDAIRDLRAILRFQPSNNDAITELLDLLPPDTNAPTPSSSSADQQYLEHLHEHLGIAKPKSIKPSPFPRVPSDSQKLKIVILPTNDVPIWEHHHEVTEKGKQKLTMTMKTNLTPREAEMQKLRRENTVYPSWDRYVVKKA</sequence>
<proteinExistence type="predicted"/>
<evidence type="ECO:0000313" key="3">
    <source>
        <dbReference type="EMBL" id="SJK99471.1"/>
    </source>
</evidence>
<feature type="compositionally biased region" description="Basic residues" evidence="2">
    <location>
        <begin position="487"/>
        <end position="497"/>
    </location>
</feature>
<dbReference type="Proteomes" id="UP000219338">
    <property type="component" value="Unassembled WGS sequence"/>
</dbReference>
<name>A0A284QSV0_ARMOS</name>
<evidence type="ECO:0000256" key="1">
    <source>
        <dbReference type="ARBA" id="ARBA00022803"/>
    </source>
</evidence>
<dbReference type="PANTHER" id="PTHR46423:SF1">
    <property type="entry name" value="RNA POLYMERASE II-ASSOCIATED PROTEIN 3"/>
    <property type="match status" value="1"/>
</dbReference>
<dbReference type="SMART" id="SM00028">
    <property type="entry name" value="TPR"/>
    <property type="match status" value="3"/>
</dbReference>
<dbReference type="Gene3D" id="1.25.40.10">
    <property type="entry name" value="Tetratricopeptide repeat domain"/>
    <property type="match status" value="1"/>
</dbReference>
<dbReference type="InterPro" id="IPR019734">
    <property type="entry name" value="TPR_rpt"/>
</dbReference>
<feature type="compositionally biased region" description="Basic residues" evidence="2">
    <location>
        <begin position="466"/>
        <end position="477"/>
    </location>
</feature>
<dbReference type="PANTHER" id="PTHR46423">
    <property type="entry name" value="RNA POLYMERASE II-ASSOCIATED PROTEIN 3"/>
    <property type="match status" value="1"/>
</dbReference>
<feature type="region of interest" description="Disordered" evidence="2">
    <location>
        <begin position="466"/>
        <end position="503"/>
    </location>
</feature>
<reference evidence="4" key="1">
    <citation type="journal article" date="2017" name="Nat. Ecol. Evol.">
        <title>Genome expansion and lineage-specific genetic innovations in the forest pathogenic fungi Armillaria.</title>
        <authorList>
            <person name="Sipos G."/>
            <person name="Prasanna A.N."/>
            <person name="Walter M.C."/>
            <person name="O'Connor E."/>
            <person name="Balint B."/>
            <person name="Krizsan K."/>
            <person name="Kiss B."/>
            <person name="Hess J."/>
            <person name="Varga T."/>
            <person name="Slot J."/>
            <person name="Riley R."/>
            <person name="Boka B."/>
            <person name="Rigling D."/>
            <person name="Barry K."/>
            <person name="Lee J."/>
            <person name="Mihaltcheva S."/>
            <person name="LaButti K."/>
            <person name="Lipzen A."/>
            <person name="Waldron R."/>
            <person name="Moloney N.M."/>
            <person name="Sperisen C."/>
            <person name="Kredics L."/>
            <person name="Vagvoelgyi C."/>
            <person name="Patrignani A."/>
            <person name="Fitzpatrick D."/>
            <person name="Nagy I."/>
            <person name="Doyle S."/>
            <person name="Anderson J.B."/>
            <person name="Grigoriev I.V."/>
            <person name="Gueldener U."/>
            <person name="Muensterkoetter M."/>
            <person name="Nagy L.G."/>
        </authorList>
    </citation>
    <scope>NUCLEOTIDE SEQUENCE [LARGE SCALE GENOMIC DNA]</scope>
    <source>
        <strain evidence="4">C18/9</strain>
    </source>
</reference>
<dbReference type="GO" id="GO:0101031">
    <property type="term" value="C:protein folding chaperone complex"/>
    <property type="evidence" value="ECO:0007669"/>
    <property type="project" value="TreeGrafter"/>
</dbReference>
<keyword evidence="4" id="KW-1185">Reference proteome</keyword>
<dbReference type="OrthoDB" id="420195at2759"/>
<organism evidence="3 4">
    <name type="scientific">Armillaria ostoyae</name>
    <name type="common">Armillaria root rot fungus</name>
    <dbReference type="NCBI Taxonomy" id="47428"/>
    <lineage>
        <taxon>Eukaryota</taxon>
        <taxon>Fungi</taxon>
        <taxon>Dikarya</taxon>
        <taxon>Basidiomycota</taxon>
        <taxon>Agaricomycotina</taxon>
        <taxon>Agaricomycetes</taxon>
        <taxon>Agaricomycetidae</taxon>
        <taxon>Agaricales</taxon>
        <taxon>Marasmiineae</taxon>
        <taxon>Physalacriaceae</taxon>
        <taxon>Armillaria</taxon>
    </lineage>
</organism>
<accession>A0A284QSV0</accession>
<evidence type="ECO:0000256" key="2">
    <source>
        <dbReference type="SAM" id="MobiDB-lite"/>
    </source>
</evidence>
<protein>
    <submittedName>
        <fullName evidence="3">Uncharacterized protein</fullName>
    </submittedName>
</protein>